<evidence type="ECO:0000256" key="12">
    <source>
        <dbReference type="ARBA" id="ARBA00023212"/>
    </source>
</evidence>
<keyword evidence="5" id="KW-0813">Transport</keyword>
<dbReference type="GO" id="GO:0051295">
    <property type="term" value="P:establishment of meiotic spindle localization"/>
    <property type="evidence" value="ECO:0007669"/>
    <property type="project" value="TreeGrafter"/>
</dbReference>
<protein>
    <submittedName>
        <fullName evidence="15">Protein spire</fullName>
    </submittedName>
</protein>
<dbReference type="InterPro" id="IPR029901">
    <property type="entry name" value="Spire"/>
</dbReference>
<dbReference type="PROSITE" id="PS51377">
    <property type="entry name" value="KIND"/>
    <property type="match status" value="1"/>
</dbReference>
<evidence type="ECO:0000256" key="8">
    <source>
        <dbReference type="ARBA" id="ARBA00022737"/>
    </source>
</evidence>
<dbReference type="PANTHER" id="PTHR21345">
    <property type="entry name" value="SPIRE"/>
    <property type="match status" value="1"/>
</dbReference>
<reference evidence="15" key="1">
    <citation type="submission" date="2021-05" db="EMBL/GenBank/DDBJ databases">
        <authorList>
            <person name="Alioto T."/>
            <person name="Alioto T."/>
            <person name="Gomez Garrido J."/>
        </authorList>
    </citation>
    <scope>NUCLEOTIDE SEQUENCE</scope>
</reference>
<keyword evidence="9" id="KW-0653">Protein transport</keyword>
<dbReference type="GO" id="GO:0005856">
    <property type="term" value="C:cytoskeleton"/>
    <property type="evidence" value="ECO:0007669"/>
    <property type="project" value="UniProtKB-SubCell"/>
</dbReference>
<keyword evidence="10" id="KW-0472">Membrane</keyword>
<proteinExistence type="inferred from homology"/>
<dbReference type="Pfam" id="PF16474">
    <property type="entry name" value="KIND"/>
    <property type="match status" value="1"/>
</dbReference>
<dbReference type="AlphaFoldDB" id="A0A8D8SN65"/>
<evidence type="ECO:0000256" key="3">
    <source>
        <dbReference type="ARBA" id="ARBA00004413"/>
    </source>
</evidence>
<dbReference type="GO" id="GO:0005938">
    <property type="term" value="C:cell cortex"/>
    <property type="evidence" value="ECO:0007669"/>
    <property type="project" value="TreeGrafter"/>
</dbReference>
<dbReference type="GO" id="GO:0051639">
    <property type="term" value="P:actin filament network formation"/>
    <property type="evidence" value="ECO:0007669"/>
    <property type="project" value="TreeGrafter"/>
</dbReference>
<dbReference type="Gene3D" id="1.10.510.10">
    <property type="entry name" value="Transferase(Phosphotransferase) domain 1"/>
    <property type="match status" value="1"/>
</dbReference>
<evidence type="ECO:0000256" key="11">
    <source>
        <dbReference type="ARBA" id="ARBA00023203"/>
    </source>
</evidence>
<evidence type="ECO:0000256" key="4">
    <source>
        <dbReference type="ARBA" id="ARBA00010956"/>
    </source>
</evidence>
<keyword evidence="12" id="KW-0206">Cytoskeleton</keyword>
<comment type="subcellular location">
    <subcellularLocation>
        <location evidence="3">Cell membrane</location>
        <topology evidence="3">Peripheral membrane protein</topology>
        <orientation evidence="3">Cytoplasmic side</orientation>
    </subcellularLocation>
    <subcellularLocation>
        <location evidence="2">Cytoplasm</location>
        <location evidence="2">Cytoskeleton</location>
    </subcellularLocation>
    <subcellularLocation>
        <location evidence="1">Cytoplasmic vesicle membrane</location>
        <topology evidence="1">Peripheral membrane protein</topology>
        <orientation evidence="1">Cytoplasmic side</orientation>
    </subcellularLocation>
</comment>
<organism evidence="15">
    <name type="scientific">Cacopsylla melanoneura</name>
    <dbReference type="NCBI Taxonomy" id="428564"/>
    <lineage>
        <taxon>Eukaryota</taxon>
        <taxon>Metazoa</taxon>
        <taxon>Ecdysozoa</taxon>
        <taxon>Arthropoda</taxon>
        <taxon>Hexapoda</taxon>
        <taxon>Insecta</taxon>
        <taxon>Pterygota</taxon>
        <taxon>Neoptera</taxon>
        <taxon>Paraneoptera</taxon>
        <taxon>Hemiptera</taxon>
        <taxon>Sternorrhyncha</taxon>
        <taxon>Psylloidea</taxon>
        <taxon>Psyllidae</taxon>
        <taxon>Psyllinae</taxon>
        <taxon>Cacopsylla</taxon>
    </lineage>
</organism>
<sequence length="410" mass="46858">MASDVKVKRERGKKCILDSDLCVSLKHILFSFNAPISEEQAWALVYQFSKCFCSVLSDQDNQSKFLTKPKEIFLHRDGYVHSKTILDLEGTHISTDTGGEGGCGGGKRSILAIEKKLMFELGVIVYQALDFMNAEDEEVKLSPDLDQLISDMTYYEKPQPETDDEGIEKDAGDACECDEESLTLTFVQVLEKCASHLGAKTAAAESDSQYRAVCRALVTEALELSMFLDVVQQQGTTELRDKTLALASSHDLDQLKNSDWSNQRLWKALQVRLWIQVLRELRRGVQLKKVSHTRHPIEYQMTPYEILMDDIRSRRYKLKQVTVDGSIPPRVKKDAHAIILEFIRSRPPLRKASERKLPPRQYESTPRERLLEDIKKSSNHRLRHRESRPDRTARKVVSYETVKNAGNTML</sequence>
<evidence type="ECO:0000256" key="13">
    <source>
        <dbReference type="ARBA" id="ARBA00023329"/>
    </source>
</evidence>
<dbReference type="CDD" id="cd22068">
    <property type="entry name" value="WH2_DmSpire_r3-like"/>
    <property type="match status" value="1"/>
</dbReference>
<dbReference type="GO" id="GO:0036089">
    <property type="term" value="P:cleavage furrow formation"/>
    <property type="evidence" value="ECO:0007669"/>
    <property type="project" value="TreeGrafter"/>
</dbReference>
<dbReference type="GO" id="GO:0008017">
    <property type="term" value="F:microtubule binding"/>
    <property type="evidence" value="ECO:0007669"/>
    <property type="project" value="TreeGrafter"/>
</dbReference>
<evidence type="ECO:0000256" key="6">
    <source>
        <dbReference type="ARBA" id="ARBA00022475"/>
    </source>
</evidence>
<evidence type="ECO:0000256" key="1">
    <source>
        <dbReference type="ARBA" id="ARBA00004180"/>
    </source>
</evidence>
<dbReference type="GO" id="GO:0045010">
    <property type="term" value="P:actin nucleation"/>
    <property type="evidence" value="ECO:0007669"/>
    <property type="project" value="InterPro"/>
</dbReference>
<keyword evidence="8" id="KW-0677">Repeat</keyword>
<dbReference type="GO" id="GO:0003779">
    <property type="term" value="F:actin binding"/>
    <property type="evidence" value="ECO:0007669"/>
    <property type="project" value="UniProtKB-KW"/>
</dbReference>
<keyword evidence="13" id="KW-0968">Cytoplasmic vesicle</keyword>
<keyword evidence="11" id="KW-0009">Actin-binding</keyword>
<dbReference type="GO" id="GO:0030041">
    <property type="term" value="P:actin filament polymerization"/>
    <property type="evidence" value="ECO:0007669"/>
    <property type="project" value="TreeGrafter"/>
</dbReference>
<dbReference type="EMBL" id="HBUF01223992">
    <property type="protein sequence ID" value="CAG6670709.1"/>
    <property type="molecule type" value="Transcribed_RNA"/>
</dbReference>
<dbReference type="GO" id="GO:0030659">
    <property type="term" value="C:cytoplasmic vesicle membrane"/>
    <property type="evidence" value="ECO:0007669"/>
    <property type="project" value="UniProtKB-SubCell"/>
</dbReference>
<dbReference type="SMART" id="SM00750">
    <property type="entry name" value="KIND"/>
    <property type="match status" value="1"/>
</dbReference>
<dbReference type="PANTHER" id="PTHR21345:SF3">
    <property type="entry name" value="PROTEIN SPIRE"/>
    <property type="match status" value="1"/>
</dbReference>
<evidence type="ECO:0000256" key="2">
    <source>
        <dbReference type="ARBA" id="ARBA00004245"/>
    </source>
</evidence>
<keyword evidence="6" id="KW-1003">Cell membrane</keyword>
<dbReference type="GO" id="GO:0005886">
    <property type="term" value="C:plasma membrane"/>
    <property type="evidence" value="ECO:0007669"/>
    <property type="project" value="UniProtKB-SubCell"/>
</dbReference>
<evidence type="ECO:0000259" key="14">
    <source>
        <dbReference type="PROSITE" id="PS51377"/>
    </source>
</evidence>
<evidence type="ECO:0000256" key="10">
    <source>
        <dbReference type="ARBA" id="ARBA00023136"/>
    </source>
</evidence>
<evidence type="ECO:0000256" key="7">
    <source>
        <dbReference type="ARBA" id="ARBA00022490"/>
    </source>
</evidence>
<evidence type="ECO:0000313" key="15">
    <source>
        <dbReference type="EMBL" id="CAG6670709.1"/>
    </source>
</evidence>
<keyword evidence="7" id="KW-0963">Cytoplasm</keyword>
<accession>A0A8D8SN65</accession>
<feature type="domain" description="KIND" evidence="14">
    <location>
        <begin position="23"/>
        <end position="224"/>
    </location>
</feature>
<dbReference type="GO" id="GO:0015031">
    <property type="term" value="P:protein transport"/>
    <property type="evidence" value="ECO:0007669"/>
    <property type="project" value="UniProtKB-KW"/>
</dbReference>
<evidence type="ECO:0000256" key="9">
    <source>
        <dbReference type="ARBA" id="ARBA00022927"/>
    </source>
</evidence>
<dbReference type="GO" id="GO:0040038">
    <property type="term" value="P:polar body extrusion after meiotic divisions"/>
    <property type="evidence" value="ECO:0007669"/>
    <property type="project" value="TreeGrafter"/>
</dbReference>
<evidence type="ECO:0000256" key="5">
    <source>
        <dbReference type="ARBA" id="ARBA00022448"/>
    </source>
</evidence>
<dbReference type="InterPro" id="IPR011019">
    <property type="entry name" value="KIND_dom"/>
</dbReference>
<comment type="similarity">
    <text evidence="4">Belongs to the spire family.</text>
</comment>
<dbReference type="GO" id="GO:0048193">
    <property type="term" value="P:Golgi vesicle transport"/>
    <property type="evidence" value="ECO:0007669"/>
    <property type="project" value="TreeGrafter"/>
</dbReference>
<name>A0A8D8SN65_9HEMI</name>